<evidence type="ECO:0008006" key="4">
    <source>
        <dbReference type="Google" id="ProtNLM"/>
    </source>
</evidence>
<evidence type="ECO:0000313" key="3">
    <source>
        <dbReference type="Proteomes" id="UP001437256"/>
    </source>
</evidence>
<gene>
    <name evidence="2" type="ORF">AAF712_005999</name>
</gene>
<dbReference type="PANTHER" id="PTHR13812">
    <property type="entry name" value="KETIMINE REDUCTASE MU-CRYSTALLIN"/>
    <property type="match status" value="1"/>
</dbReference>
<dbReference type="Pfam" id="PF02423">
    <property type="entry name" value="OCD_Mu_crystall"/>
    <property type="match status" value="1"/>
</dbReference>
<proteinExistence type="inferred from homology"/>
<accession>A0ABR3A0F9</accession>
<comment type="similarity">
    <text evidence="1">Belongs to the ornithine cyclodeaminase/mu-crystallin family.</text>
</comment>
<comment type="caution">
    <text evidence="2">The sequence shown here is derived from an EMBL/GenBank/DDBJ whole genome shotgun (WGS) entry which is preliminary data.</text>
</comment>
<keyword evidence="3" id="KW-1185">Reference proteome</keyword>
<dbReference type="InterPro" id="IPR003462">
    <property type="entry name" value="ODC_Mu_crystall"/>
</dbReference>
<reference evidence="2 3" key="1">
    <citation type="submission" date="2024-05" db="EMBL/GenBank/DDBJ databases">
        <title>A draft genome resource for the thread blight pathogen Marasmius tenuissimus strain MS-2.</title>
        <authorList>
            <person name="Yulfo-Soto G.E."/>
            <person name="Baruah I.K."/>
            <person name="Amoako-Attah I."/>
            <person name="Bukari Y."/>
            <person name="Meinhardt L.W."/>
            <person name="Bailey B.A."/>
            <person name="Cohen S.P."/>
        </authorList>
    </citation>
    <scope>NUCLEOTIDE SEQUENCE [LARGE SCALE GENOMIC DNA]</scope>
    <source>
        <strain evidence="2 3">MS-2</strain>
    </source>
</reference>
<dbReference type="EMBL" id="JBBXMP010000030">
    <property type="protein sequence ID" value="KAL0067010.1"/>
    <property type="molecule type" value="Genomic_DNA"/>
</dbReference>
<evidence type="ECO:0000256" key="1">
    <source>
        <dbReference type="ARBA" id="ARBA00008903"/>
    </source>
</evidence>
<dbReference type="PANTHER" id="PTHR13812:SF19">
    <property type="entry name" value="KETIMINE REDUCTASE MU-CRYSTALLIN"/>
    <property type="match status" value="1"/>
</dbReference>
<evidence type="ECO:0000313" key="2">
    <source>
        <dbReference type="EMBL" id="KAL0067010.1"/>
    </source>
</evidence>
<sequence>MPHRITIPTAYHKALFMPARINTIGSTMKVVSVPSCSDDAGGLPASTIVLDNPSGAVKAIVNARNLTALRNAGGKPSLTRSVPPIGSLLSTTLVGPKEPDHIVAFGAGQQISAHLDVHFREFPTIKTCTIVNRSLNSRVERLIAKLKDAHPSVKTTALALNAEDGNANMEVKEELARASIIITATSSKAPLFPSSWVPTGAHIILIGSYTKEMKEVDTDLVMRAVRSQVSDGVSPRLLVDSVEACFQEAGELLEAGLNEEQTQEIGSLVLDARAQNDQATPSEMRKILCSGLKETTEKEAATFDGPVTMFKSVGLGLQDVAIACAVVEQAEKMIAESSAADLGVIVDSYDQVI</sequence>
<dbReference type="SUPFAM" id="SSF51735">
    <property type="entry name" value="NAD(P)-binding Rossmann-fold domains"/>
    <property type="match status" value="1"/>
</dbReference>
<name>A0ABR3A0F9_9AGAR</name>
<dbReference type="Gene3D" id="3.30.1780.10">
    <property type="entry name" value="ornithine cyclodeaminase, domain 1"/>
    <property type="match status" value="1"/>
</dbReference>
<organism evidence="2 3">
    <name type="scientific">Marasmius tenuissimus</name>
    <dbReference type="NCBI Taxonomy" id="585030"/>
    <lineage>
        <taxon>Eukaryota</taxon>
        <taxon>Fungi</taxon>
        <taxon>Dikarya</taxon>
        <taxon>Basidiomycota</taxon>
        <taxon>Agaricomycotina</taxon>
        <taxon>Agaricomycetes</taxon>
        <taxon>Agaricomycetidae</taxon>
        <taxon>Agaricales</taxon>
        <taxon>Marasmiineae</taxon>
        <taxon>Marasmiaceae</taxon>
        <taxon>Marasmius</taxon>
    </lineage>
</organism>
<dbReference type="Gene3D" id="3.40.50.720">
    <property type="entry name" value="NAD(P)-binding Rossmann-like Domain"/>
    <property type="match status" value="1"/>
</dbReference>
<dbReference type="Proteomes" id="UP001437256">
    <property type="component" value="Unassembled WGS sequence"/>
</dbReference>
<protein>
    <recommendedName>
        <fullName evidence="4">Thiomorpholine-carboxylate dehydrogenase</fullName>
    </recommendedName>
</protein>
<dbReference type="InterPro" id="IPR023401">
    <property type="entry name" value="ODC_N"/>
</dbReference>
<dbReference type="InterPro" id="IPR036291">
    <property type="entry name" value="NAD(P)-bd_dom_sf"/>
</dbReference>